<evidence type="ECO:0000256" key="4">
    <source>
        <dbReference type="PROSITE-ProRule" id="PRU00175"/>
    </source>
</evidence>
<name>A0A0L6ULQ4_9BASI</name>
<evidence type="ECO:0000256" key="2">
    <source>
        <dbReference type="ARBA" id="ARBA00022771"/>
    </source>
</evidence>
<dbReference type="GO" id="GO:0043161">
    <property type="term" value="P:proteasome-mediated ubiquitin-dependent protein catabolic process"/>
    <property type="evidence" value="ECO:0007669"/>
    <property type="project" value="TreeGrafter"/>
</dbReference>
<dbReference type="PROSITE" id="PS50089">
    <property type="entry name" value="ZF_RING_2"/>
    <property type="match status" value="1"/>
</dbReference>
<feature type="domain" description="RING-type" evidence="6">
    <location>
        <begin position="44"/>
        <end position="94"/>
    </location>
</feature>
<evidence type="ECO:0000313" key="7">
    <source>
        <dbReference type="EMBL" id="KNZ49451.1"/>
    </source>
</evidence>
<dbReference type="SUPFAM" id="SSF57850">
    <property type="entry name" value="RING/U-box"/>
    <property type="match status" value="1"/>
</dbReference>
<dbReference type="InterPro" id="IPR013083">
    <property type="entry name" value="Znf_RING/FYVE/PHD"/>
</dbReference>
<dbReference type="InterPro" id="IPR001841">
    <property type="entry name" value="Znf_RING"/>
</dbReference>
<dbReference type="Proteomes" id="UP000037035">
    <property type="component" value="Unassembled WGS sequence"/>
</dbReference>
<dbReference type="GO" id="GO:0008270">
    <property type="term" value="F:zinc ion binding"/>
    <property type="evidence" value="ECO:0007669"/>
    <property type="project" value="UniProtKB-KW"/>
</dbReference>
<dbReference type="InterPro" id="IPR050731">
    <property type="entry name" value="HRD1_E3_ubiq-ligases"/>
</dbReference>
<dbReference type="VEuPathDB" id="FungiDB:VP01_4g14"/>
<evidence type="ECO:0000256" key="3">
    <source>
        <dbReference type="ARBA" id="ARBA00022833"/>
    </source>
</evidence>
<dbReference type="Gene3D" id="3.30.40.10">
    <property type="entry name" value="Zinc/RING finger domain, C3HC4 (zinc finger)"/>
    <property type="match status" value="1"/>
</dbReference>
<accession>A0A0L6ULQ4</accession>
<organism evidence="7 8">
    <name type="scientific">Puccinia sorghi</name>
    <dbReference type="NCBI Taxonomy" id="27349"/>
    <lineage>
        <taxon>Eukaryota</taxon>
        <taxon>Fungi</taxon>
        <taxon>Dikarya</taxon>
        <taxon>Basidiomycota</taxon>
        <taxon>Pucciniomycotina</taxon>
        <taxon>Pucciniomycetes</taxon>
        <taxon>Pucciniales</taxon>
        <taxon>Pucciniaceae</taxon>
        <taxon>Puccinia</taxon>
    </lineage>
</organism>
<evidence type="ECO:0000313" key="8">
    <source>
        <dbReference type="Proteomes" id="UP000037035"/>
    </source>
</evidence>
<comment type="caution">
    <text evidence="7">The sequence shown here is derived from an EMBL/GenBank/DDBJ whole genome shotgun (WGS) entry which is preliminary data.</text>
</comment>
<proteinExistence type="predicted"/>
<reference evidence="7 8" key="1">
    <citation type="submission" date="2015-08" db="EMBL/GenBank/DDBJ databases">
        <title>Next Generation Sequencing and Analysis of the Genome of Puccinia sorghi L Schw, the Causal Agent of Maize Common Rust.</title>
        <authorList>
            <person name="Rochi L."/>
            <person name="Burguener G."/>
            <person name="Darino M."/>
            <person name="Turjanski A."/>
            <person name="Kreff E."/>
            <person name="Dieguez M.J."/>
            <person name="Sacco F."/>
        </authorList>
    </citation>
    <scope>NUCLEOTIDE SEQUENCE [LARGE SCALE GENOMIC DNA]</scope>
    <source>
        <strain evidence="7 8">RO10H11247</strain>
    </source>
</reference>
<dbReference type="GO" id="GO:0061630">
    <property type="term" value="F:ubiquitin protein ligase activity"/>
    <property type="evidence" value="ECO:0007669"/>
    <property type="project" value="TreeGrafter"/>
</dbReference>
<dbReference type="Pfam" id="PF13639">
    <property type="entry name" value="zf-RING_2"/>
    <property type="match status" value="1"/>
</dbReference>
<dbReference type="EMBL" id="LAVV01010166">
    <property type="protein sequence ID" value="KNZ49451.1"/>
    <property type="molecule type" value="Genomic_DNA"/>
</dbReference>
<evidence type="ECO:0000259" key="6">
    <source>
        <dbReference type="PROSITE" id="PS50089"/>
    </source>
</evidence>
<dbReference type="GO" id="GO:0012505">
    <property type="term" value="C:endomembrane system"/>
    <property type="evidence" value="ECO:0007669"/>
    <property type="project" value="TreeGrafter"/>
</dbReference>
<sequence length="141" mass="16200">MRQETAARRDVKTRQNYNDIASTSRSGKRDGLNDLEMLRDTHTCVICLENLTHPDKQHNAGEATLSVFPGCNHCFHTTCLKRWLANNLTCPLCRRLAPTVPISFWNHTRSSLYYHHTDFILILVRLGTLISLRKGSCQRFS</sequence>
<dbReference type="AlphaFoldDB" id="A0A0L6ULQ4"/>
<dbReference type="OrthoDB" id="8062037at2759"/>
<evidence type="ECO:0000256" key="1">
    <source>
        <dbReference type="ARBA" id="ARBA00022723"/>
    </source>
</evidence>
<feature type="region of interest" description="Disordered" evidence="5">
    <location>
        <begin position="1"/>
        <end position="32"/>
    </location>
</feature>
<dbReference type="PANTHER" id="PTHR22763">
    <property type="entry name" value="RING ZINC FINGER PROTEIN"/>
    <property type="match status" value="1"/>
</dbReference>
<evidence type="ECO:0000256" key="5">
    <source>
        <dbReference type="SAM" id="MobiDB-lite"/>
    </source>
</evidence>
<feature type="compositionally biased region" description="Polar residues" evidence="5">
    <location>
        <begin position="14"/>
        <end position="25"/>
    </location>
</feature>
<dbReference type="SMART" id="SM00184">
    <property type="entry name" value="RING"/>
    <property type="match status" value="1"/>
</dbReference>
<keyword evidence="8" id="KW-1185">Reference proteome</keyword>
<keyword evidence="2 4" id="KW-0863">Zinc-finger</keyword>
<dbReference type="STRING" id="27349.A0A0L6ULQ4"/>
<protein>
    <recommendedName>
        <fullName evidence="6">RING-type domain-containing protein</fullName>
    </recommendedName>
</protein>
<keyword evidence="3" id="KW-0862">Zinc</keyword>
<gene>
    <name evidence="7" type="ORF">VP01_4g14</name>
</gene>
<keyword evidence="1" id="KW-0479">Metal-binding</keyword>
<feature type="compositionally biased region" description="Basic and acidic residues" evidence="5">
    <location>
        <begin position="1"/>
        <end position="13"/>
    </location>
</feature>